<reference evidence="1" key="1">
    <citation type="submission" date="2015-04" db="UniProtKB">
        <authorList>
            <consortium name="EnsemblPlants"/>
        </authorList>
    </citation>
    <scope>IDENTIFICATION</scope>
    <source>
        <strain evidence="1">SL10</strain>
    </source>
</reference>
<dbReference type="HOGENOM" id="CLU_143794_0_0_1"/>
<organism evidence="1">
    <name type="scientific">Oryza nivara</name>
    <name type="common">Indian wild rice</name>
    <name type="synonym">Oryza sativa f. spontanea</name>
    <dbReference type="NCBI Taxonomy" id="4536"/>
    <lineage>
        <taxon>Eukaryota</taxon>
        <taxon>Viridiplantae</taxon>
        <taxon>Streptophyta</taxon>
        <taxon>Embryophyta</taxon>
        <taxon>Tracheophyta</taxon>
        <taxon>Spermatophyta</taxon>
        <taxon>Magnoliopsida</taxon>
        <taxon>Liliopsida</taxon>
        <taxon>Poales</taxon>
        <taxon>Poaceae</taxon>
        <taxon>BOP clade</taxon>
        <taxon>Oryzoideae</taxon>
        <taxon>Oryzeae</taxon>
        <taxon>Oryzinae</taxon>
        <taxon>Oryza</taxon>
    </lineage>
</organism>
<proteinExistence type="predicted"/>
<protein>
    <submittedName>
        <fullName evidence="1">Uncharacterized protein</fullName>
    </submittedName>
</protein>
<keyword evidence="2" id="KW-1185">Reference proteome</keyword>
<name>A0A0E0GBJ5_ORYNI</name>
<evidence type="ECO:0000313" key="1">
    <source>
        <dbReference type="EnsemblPlants" id="ONIVA02G31450.1"/>
    </source>
</evidence>
<reference evidence="1" key="2">
    <citation type="submission" date="2018-04" db="EMBL/GenBank/DDBJ databases">
        <title>OnivRS2 (Oryza nivara Reference Sequence Version 2).</title>
        <authorList>
            <person name="Zhang J."/>
            <person name="Kudrna D."/>
            <person name="Lee S."/>
            <person name="Talag J."/>
            <person name="Rajasekar S."/>
            <person name="Welchert J."/>
            <person name="Hsing Y.-I."/>
            <person name="Wing R.A."/>
        </authorList>
    </citation>
    <scope>NUCLEOTIDE SEQUENCE [LARGE SCALE GENOMIC DNA]</scope>
    <source>
        <strain evidence="1">SL10</strain>
    </source>
</reference>
<dbReference type="EnsemblPlants" id="ONIVA02G31450.1">
    <property type="protein sequence ID" value="ONIVA02G31450.1"/>
    <property type="gene ID" value="ONIVA02G31450"/>
</dbReference>
<dbReference type="Proteomes" id="UP000006591">
    <property type="component" value="Chromosome 2"/>
</dbReference>
<accession>A0A0E0GBJ5</accession>
<sequence>MRKGEKVPKLRGMVIGDDGAIGLTTSNGLVMAVGTMRGIWLGGEGEGIGREEPLETGKMTTKALSVASLRRRRPVLCSEISSLINQVIFEQFLSIFVCNLCIHARKQQPQKPLRLSAYAVQRKETTATTKTQYTCYLKRNKLRPSNSLQVHVPI</sequence>
<dbReference type="Gramene" id="ONIVA02G31450.1">
    <property type="protein sequence ID" value="ONIVA02G31450.1"/>
    <property type="gene ID" value="ONIVA02G31450"/>
</dbReference>
<dbReference type="OMA" id="IHARKQQ"/>
<evidence type="ECO:0000313" key="2">
    <source>
        <dbReference type="Proteomes" id="UP000006591"/>
    </source>
</evidence>
<dbReference type="AlphaFoldDB" id="A0A0E0GBJ5"/>